<keyword evidence="3" id="KW-1185">Reference proteome</keyword>
<gene>
    <name evidence="2" type="ordered locus">FFONT_1247</name>
</gene>
<feature type="transmembrane region" description="Helical" evidence="1">
    <location>
        <begin position="6"/>
        <end position="24"/>
    </location>
</feature>
<dbReference type="Pfam" id="PF06195">
    <property type="entry name" value="DUF996"/>
    <property type="match status" value="1"/>
</dbReference>
<reference evidence="3" key="1">
    <citation type="submission" date="2012-03" db="EMBL/GenBank/DDBJ databases">
        <title>Fervidicoccus fontis complete genome analysis confirms its distinct phylogenetic position and predicts its environmental function.</title>
        <authorList>
            <person name="Lebedinsky A.V."/>
            <person name="Mardanov A.V."/>
            <person name="Gumerov V.M."/>
            <person name="Beletsky A.V."/>
            <person name="Kublanov I.V."/>
            <person name="Perevalova A.A."/>
            <person name="Bonch-Osmolovskaya E.A."/>
            <person name="Ravin N.V."/>
            <person name="Skryabin K.G."/>
        </authorList>
    </citation>
    <scope>NUCLEOTIDE SEQUENCE [LARGE SCALE GENOMIC DNA]</scope>
    <source>
        <strain evidence="3">DSM 19380 / VKM B-2539 / Kam940</strain>
    </source>
</reference>
<accession>I0A2M8</accession>
<dbReference type="eggNOG" id="arCOG01644">
    <property type="taxonomic scope" value="Archaea"/>
</dbReference>
<dbReference type="InterPro" id="IPR010397">
    <property type="entry name" value="DUF996"/>
</dbReference>
<evidence type="ECO:0000256" key="1">
    <source>
        <dbReference type="SAM" id="Phobius"/>
    </source>
</evidence>
<sequence>MLKIIFGIFIIFSFYNLDMVTFMTRLNDARLIGGIGSLFYLASFFTGFHFTGSILLLIGLVLIGVAVKYISDETKDSTIFNNFMYFILITIIGSIVAIILGLGTFLLGAITIRRMFFSAILTFIVALIIVWVTFTIASTYLRRSFEQIKEKTNVNLFSTAGKFYFWGALLTIILVGFIILLIGIIFMVVAFFSLPDKLPEQAQTPTQQV</sequence>
<dbReference type="Proteomes" id="UP000007391">
    <property type="component" value="Chromosome"/>
</dbReference>
<feature type="transmembrane region" description="Helical" evidence="1">
    <location>
        <begin position="163"/>
        <end position="192"/>
    </location>
</feature>
<organism evidence="2 3">
    <name type="scientific">Fervidicoccus fontis (strain DSM 19380 / JCM 18336 / VKM B-2539 / Kam940)</name>
    <dbReference type="NCBI Taxonomy" id="1163730"/>
    <lineage>
        <taxon>Archaea</taxon>
        <taxon>Thermoproteota</taxon>
        <taxon>Thermoprotei</taxon>
        <taxon>Fervidicoccales</taxon>
        <taxon>Fervidicoccaceae</taxon>
        <taxon>Fervidicoccus</taxon>
    </lineage>
</organism>
<dbReference type="STRING" id="1163730.FFONT_1247"/>
<feature type="transmembrane region" description="Helical" evidence="1">
    <location>
        <begin position="116"/>
        <end position="142"/>
    </location>
</feature>
<dbReference type="KEGG" id="ffo:FFONT_1247"/>
<name>I0A2M8_FERFK</name>
<protein>
    <recommendedName>
        <fullName evidence="4">DUF996 domain-containing protein</fullName>
    </recommendedName>
</protein>
<dbReference type="InParanoid" id="I0A2M8"/>
<dbReference type="HOGENOM" id="CLU_105758_1_1_2"/>
<evidence type="ECO:0000313" key="3">
    <source>
        <dbReference type="Proteomes" id="UP000007391"/>
    </source>
</evidence>
<reference evidence="2 3" key="2">
    <citation type="journal article" date="2014" name="Extremophiles">
        <title>Analysis of the complete genome of Fervidococcus fontis confirms the distinct phylogenetic position of the order Fervidicoccales and suggests its environmental function.</title>
        <authorList>
            <person name="Lebedinsky A.V."/>
            <person name="Mardanov A.V."/>
            <person name="Kublanov I.V."/>
            <person name="Gumerov V.M."/>
            <person name="Beletsky A.V."/>
            <person name="Perevalova A.A."/>
            <person name="Bidzhieva S.Kh."/>
            <person name="Bonch-Osmolovskaya E.A."/>
            <person name="Skryabin K.G."/>
            <person name="Ravin N.V."/>
        </authorList>
    </citation>
    <scope>NUCLEOTIDE SEQUENCE [LARGE SCALE GENOMIC DNA]</scope>
    <source>
        <strain evidence="3">DSM 19380 / VKM B-2539 / Kam940</strain>
    </source>
</reference>
<dbReference type="EMBL" id="CP003423">
    <property type="protein sequence ID" value="AFH43235.1"/>
    <property type="molecule type" value="Genomic_DNA"/>
</dbReference>
<feature type="transmembrane region" description="Helical" evidence="1">
    <location>
        <begin position="54"/>
        <end position="71"/>
    </location>
</feature>
<dbReference type="AlphaFoldDB" id="I0A2M8"/>
<feature type="transmembrane region" description="Helical" evidence="1">
    <location>
        <begin position="83"/>
        <end position="110"/>
    </location>
</feature>
<evidence type="ECO:0008006" key="4">
    <source>
        <dbReference type="Google" id="ProtNLM"/>
    </source>
</evidence>
<keyword evidence="1" id="KW-0812">Transmembrane</keyword>
<keyword evidence="1" id="KW-1133">Transmembrane helix</keyword>
<proteinExistence type="predicted"/>
<keyword evidence="1" id="KW-0472">Membrane</keyword>
<evidence type="ECO:0000313" key="2">
    <source>
        <dbReference type="EMBL" id="AFH43235.1"/>
    </source>
</evidence>